<evidence type="ECO:0000256" key="1">
    <source>
        <dbReference type="ARBA" id="ARBA00022729"/>
    </source>
</evidence>
<dbReference type="NCBIfam" id="TIGR04183">
    <property type="entry name" value="Por_Secre_tail"/>
    <property type="match status" value="1"/>
</dbReference>
<evidence type="ECO:0000313" key="5">
    <source>
        <dbReference type="Proteomes" id="UP000177025"/>
    </source>
</evidence>
<dbReference type="InterPro" id="IPR012600">
    <property type="entry name" value="Propeptide_C25"/>
</dbReference>
<dbReference type="InterPro" id="IPR001769">
    <property type="entry name" value="Gingipain"/>
</dbReference>
<dbReference type="Proteomes" id="UP000177025">
    <property type="component" value="Unassembled WGS sequence"/>
</dbReference>
<feature type="domain" description="Gingipain propeptide" evidence="3">
    <location>
        <begin position="36"/>
        <end position="189"/>
    </location>
</feature>
<dbReference type="EMBL" id="MEUM01000143">
    <property type="protein sequence ID" value="OGC39198.1"/>
    <property type="molecule type" value="Genomic_DNA"/>
</dbReference>
<dbReference type="Gene3D" id="2.60.40.3800">
    <property type="match status" value="1"/>
</dbReference>
<dbReference type="SUPFAM" id="SSF52129">
    <property type="entry name" value="Caspase-like"/>
    <property type="match status" value="1"/>
</dbReference>
<evidence type="ECO:0000313" key="4">
    <source>
        <dbReference type="EMBL" id="OGC39198.1"/>
    </source>
</evidence>
<dbReference type="GO" id="GO:0004197">
    <property type="term" value="F:cysteine-type endopeptidase activity"/>
    <property type="evidence" value="ECO:0007669"/>
    <property type="project" value="InterPro"/>
</dbReference>
<proteinExistence type="predicted"/>
<reference evidence="4 5" key="1">
    <citation type="journal article" date="2016" name="Nat. Commun.">
        <title>Thousands of microbial genomes shed light on interconnected biogeochemical processes in an aquifer system.</title>
        <authorList>
            <person name="Anantharaman K."/>
            <person name="Brown C.T."/>
            <person name="Hug L.A."/>
            <person name="Sharon I."/>
            <person name="Castelle C.J."/>
            <person name="Probst A.J."/>
            <person name="Thomas B.C."/>
            <person name="Singh A."/>
            <person name="Wilkins M.J."/>
            <person name="Karaoz U."/>
            <person name="Brodie E.L."/>
            <person name="Williams K.H."/>
            <person name="Hubbard S.S."/>
            <person name="Banfield J.F."/>
        </authorList>
    </citation>
    <scope>NUCLEOTIDE SEQUENCE [LARGE SCALE GENOMIC DNA]</scope>
</reference>
<dbReference type="AlphaFoldDB" id="A0A1F4U2J5"/>
<sequence length="1267" mass="143824">MIPVILVVVLCSTIQVKELGQNGIEFSLVIEDQDIEKLDFPGASWLAEEGEPDVPSILYKIGIPQGGNVDIQIIENDETIISNYTVEPVRYVGILEPGPIPLDPSIAKYKEDVFYPGELYEISKPAYFRDLYTIDLRINPVQYNPVSRQLKISRRLKIRLSHNGIPKIRPTYDQSFDAVYQGTVINFDQCKLWRRDPLPTILNNPFLTGAWFKIEIGAEGLYQIGHDELRAVNIDPAQFDPRTMKIYSAAFDLLPRDVTSIFPDSMIEIPIFVEGEGDGSFDRNDKLYFYGFPASHFTVETMIGWYENGYALNNVYWFTFGGSNGQRMESVNASYNGSSPGTIVRDIIHYEEDVGNPTRSGINWYWKDISPGDGDSGSCLINLQHPSAQGNATLGSVFFTLNADTWIYQMKIDDQTFYYDTIMLSSMDRLPGHLLTGTGVLNSDSSEFEFMIIRPAGTTTPLIAYFNALTLEYDRRADFDNPFHAIYHGPANYTLRCTNADNNAFILDITDSRQPKRFVNYTIEGNDLTLSSDVDSLQFLYFSRADQAQSAVLQAVYPGKLKQPDAGAEYLIITHENFANAIHPLVNYRRRDYSVKLVKIGDIYNDFSFGKYDPLAIKHFLYYTLNNWTTVPKYILLVGDATYDYKNNLQKENPPNYIPMYEWGTVLRGNPGIPPNGIYEGEYVNFGGGEAMIQGRITVRTKQEVRDFIDKLLAYETGPIDGLWNKRILAAADDEYSNSYKWEWYTAPHSYQCESVFEHVPDSLYDFAKVYMVSYPPFQYPASKPNAQQAFIKELNRGCYAGVYYGHGNTNQLADEGLFYDTNIPQVKNGRRFFFFYFGSCTVSRFDDSDYECIGEQLVRIREGAIGTMGETAGSSPSGNQWIGDTLFSMLTRTDLTMGECFNMARQGEYLLLGDPATKMRRISNYHVMSATPDSVRPLEKITVIDNSNLYYLRSMVRDTTHISWFDETTVDRISGHVYRMVQTGPGSYVPFDYLIEGKEFYKGWWDDTAIVIIPAIVTNNLPVVSLSSINVLDCSELDSIKVYGSALPTTDETGPEVELYSGASKLKDGDWVEANFVLTGKISDESGINLMHSVNDIRGFFLYINNEVSAKTDLRDYFIYDRNSFASGEFNIPLHLNEAENTIVINVVDNYYNQTTDTIQLNAEQFNRIRIENVLVYPNPLRNRGVIYFTFSLTNHGIINIKVFTIAGRLIKTIENIMGNAGYNQIAWDVLDEYYDEISNGVYLIKISAENEGSKDQITEKFIIAR</sequence>
<dbReference type="GO" id="GO:0006508">
    <property type="term" value="P:proteolysis"/>
    <property type="evidence" value="ECO:0007669"/>
    <property type="project" value="InterPro"/>
</dbReference>
<dbReference type="InterPro" id="IPR026444">
    <property type="entry name" value="Secre_tail"/>
</dbReference>
<dbReference type="Gene3D" id="2.60.40.4070">
    <property type="match status" value="1"/>
</dbReference>
<feature type="domain" description="Gingipain" evidence="2">
    <location>
        <begin position="570"/>
        <end position="920"/>
    </location>
</feature>
<keyword evidence="1" id="KW-0732">Signal</keyword>
<dbReference type="InterPro" id="IPR029031">
    <property type="entry name" value="Gingipain_N_sf"/>
</dbReference>
<gene>
    <name evidence="4" type="ORF">A2Y85_00270</name>
</gene>
<organism evidence="4 5">
    <name type="scientific">candidate division WOR-3 bacterium RBG_13_43_14</name>
    <dbReference type="NCBI Taxonomy" id="1802590"/>
    <lineage>
        <taxon>Bacteria</taxon>
        <taxon>Bacteria division WOR-3</taxon>
    </lineage>
</organism>
<evidence type="ECO:0000259" key="2">
    <source>
        <dbReference type="Pfam" id="PF01364"/>
    </source>
</evidence>
<name>A0A1F4U2J5_UNCW3</name>
<accession>A0A1F4U2J5</accession>
<evidence type="ECO:0000259" key="3">
    <source>
        <dbReference type="Pfam" id="PF08126"/>
    </source>
</evidence>
<evidence type="ECO:0008006" key="6">
    <source>
        <dbReference type="Google" id="ProtNLM"/>
    </source>
</evidence>
<dbReference type="Pfam" id="PF08126">
    <property type="entry name" value="Propeptide_C25"/>
    <property type="match status" value="1"/>
</dbReference>
<protein>
    <recommendedName>
        <fullName evidence="6">Gingipain domain-containing protein</fullName>
    </recommendedName>
</protein>
<dbReference type="Pfam" id="PF01364">
    <property type="entry name" value="Peptidase_C25"/>
    <property type="match status" value="1"/>
</dbReference>
<dbReference type="Gene3D" id="3.40.50.1460">
    <property type="match status" value="1"/>
</dbReference>
<dbReference type="Gene3D" id="3.40.50.10390">
    <property type="entry name" value="Gingipain r, domain 1"/>
    <property type="match status" value="1"/>
</dbReference>
<dbReference type="InterPro" id="IPR038490">
    <property type="entry name" value="Gingipain_propep_sf"/>
</dbReference>
<comment type="caution">
    <text evidence="4">The sequence shown here is derived from an EMBL/GenBank/DDBJ whole genome shotgun (WGS) entry which is preliminary data.</text>
</comment>
<dbReference type="InterPro" id="IPR029030">
    <property type="entry name" value="Caspase-like_dom_sf"/>
</dbReference>